<organism evidence="31 32">
    <name type="scientific">Candidatus Lachnoclostridium stercorigallinarum</name>
    <dbReference type="NCBI Taxonomy" id="2838634"/>
    <lineage>
        <taxon>Bacteria</taxon>
        <taxon>Bacillati</taxon>
        <taxon>Bacillota</taxon>
        <taxon>Clostridia</taxon>
        <taxon>Lachnospirales</taxon>
        <taxon>Lachnospiraceae</taxon>
    </lineage>
</organism>
<keyword evidence="19 28" id="KW-0472">Membrane</keyword>
<evidence type="ECO:0000256" key="2">
    <source>
        <dbReference type="ARBA" id="ARBA00004401"/>
    </source>
</evidence>
<comment type="subcellular location">
    <subcellularLocation>
        <location evidence="2">Cell membrane</location>
        <topology evidence="2">Single-pass type II membrane protein</topology>
    </subcellularLocation>
</comment>
<keyword evidence="11" id="KW-0328">Glycosyltransferase</keyword>
<dbReference type="Pfam" id="PF00905">
    <property type="entry name" value="Transpeptidase"/>
    <property type="match status" value="1"/>
</dbReference>
<reference evidence="31" key="2">
    <citation type="submission" date="2021-04" db="EMBL/GenBank/DDBJ databases">
        <authorList>
            <person name="Gilroy R."/>
        </authorList>
    </citation>
    <scope>NUCLEOTIDE SEQUENCE</scope>
    <source>
        <strain evidence="31">ChiBcec1-1093</strain>
    </source>
</reference>
<dbReference type="PANTHER" id="PTHR32282">
    <property type="entry name" value="BINDING PROTEIN TRANSPEPTIDASE, PUTATIVE-RELATED"/>
    <property type="match status" value="1"/>
</dbReference>
<evidence type="ECO:0000256" key="14">
    <source>
        <dbReference type="ARBA" id="ARBA00022801"/>
    </source>
</evidence>
<dbReference type="InterPro" id="IPR012338">
    <property type="entry name" value="Beta-lactam/transpept-like"/>
</dbReference>
<evidence type="ECO:0000256" key="9">
    <source>
        <dbReference type="ARBA" id="ARBA00022645"/>
    </source>
</evidence>
<evidence type="ECO:0000256" key="3">
    <source>
        <dbReference type="ARBA" id="ARBA00004752"/>
    </source>
</evidence>
<evidence type="ECO:0000256" key="20">
    <source>
        <dbReference type="ARBA" id="ARBA00023251"/>
    </source>
</evidence>
<comment type="function">
    <text evidence="1">Cell wall formation. Synthesis of cross-linked peptidoglycan from the lipid intermediates. The enzyme has a penicillin-insensitive transglycosylase N-terminal domain (formation of linear glycan strands) and a penicillin-sensitive transpeptidase C-terminal domain (cross-linking of the peptide subunits).</text>
</comment>
<comment type="caution">
    <text evidence="31">The sequence shown here is derived from an EMBL/GenBank/DDBJ whole genome shotgun (WGS) entry which is preliminary data.</text>
</comment>
<evidence type="ECO:0000259" key="30">
    <source>
        <dbReference type="Pfam" id="PF00912"/>
    </source>
</evidence>
<feature type="domain" description="Glycosyl transferase family 51" evidence="30">
    <location>
        <begin position="95"/>
        <end position="271"/>
    </location>
</feature>
<evidence type="ECO:0000256" key="24">
    <source>
        <dbReference type="ARBA" id="ARBA00044770"/>
    </source>
</evidence>
<dbReference type="GO" id="GO:0009252">
    <property type="term" value="P:peptidoglycan biosynthetic process"/>
    <property type="evidence" value="ECO:0007669"/>
    <property type="project" value="UniProtKB-KW"/>
</dbReference>
<evidence type="ECO:0000256" key="1">
    <source>
        <dbReference type="ARBA" id="ARBA00002624"/>
    </source>
</evidence>
<feature type="compositionally biased region" description="Low complexity" evidence="27">
    <location>
        <begin position="701"/>
        <end position="724"/>
    </location>
</feature>
<feature type="compositionally biased region" description="Gly residues" evidence="27">
    <location>
        <begin position="726"/>
        <end position="735"/>
    </location>
</feature>
<reference evidence="31" key="1">
    <citation type="journal article" date="2021" name="PeerJ">
        <title>Extensive microbial diversity within the chicken gut microbiome revealed by metagenomics and culture.</title>
        <authorList>
            <person name="Gilroy R."/>
            <person name="Ravi A."/>
            <person name="Getino M."/>
            <person name="Pursley I."/>
            <person name="Horton D.L."/>
            <person name="Alikhan N.F."/>
            <person name="Baker D."/>
            <person name="Gharbi K."/>
            <person name="Hall N."/>
            <person name="Watson M."/>
            <person name="Adriaenssens E.M."/>
            <person name="Foster-Nyarko E."/>
            <person name="Jarju S."/>
            <person name="Secka A."/>
            <person name="Antonio M."/>
            <person name="Oren A."/>
            <person name="Chaudhuri R.R."/>
            <person name="La Ragione R."/>
            <person name="Hildebrand F."/>
            <person name="Pallen M.J."/>
        </authorList>
    </citation>
    <scope>NUCLEOTIDE SEQUENCE</scope>
    <source>
        <strain evidence="31">ChiBcec1-1093</strain>
    </source>
</reference>
<dbReference type="Gene3D" id="3.40.710.10">
    <property type="entry name" value="DD-peptidase/beta-lactamase superfamily"/>
    <property type="match status" value="1"/>
</dbReference>
<evidence type="ECO:0000256" key="28">
    <source>
        <dbReference type="SAM" id="Phobius"/>
    </source>
</evidence>
<comment type="similarity">
    <text evidence="4">In the C-terminal section; belongs to the transpeptidase family.</text>
</comment>
<dbReference type="EC" id="3.4.16.4" evidence="6"/>
<keyword evidence="12" id="KW-0808">Transferase</keyword>
<comment type="catalytic activity">
    <reaction evidence="23">
        <text>Preferential cleavage: (Ac)2-L-Lys-D-Ala-|-D-Ala. Also transpeptidation of peptidyl-alanyl moieties that are N-acyl substituents of D-alanine.</text>
        <dbReference type="EC" id="3.4.16.4"/>
    </reaction>
</comment>
<evidence type="ECO:0000259" key="29">
    <source>
        <dbReference type="Pfam" id="PF00905"/>
    </source>
</evidence>
<keyword evidence="14" id="KW-0378">Hydrolase</keyword>
<dbReference type="GO" id="GO:0030288">
    <property type="term" value="C:outer membrane-bounded periplasmic space"/>
    <property type="evidence" value="ECO:0007669"/>
    <property type="project" value="TreeGrafter"/>
</dbReference>
<dbReference type="InterPro" id="IPR050396">
    <property type="entry name" value="Glycosyltr_51/Transpeptidase"/>
</dbReference>
<keyword evidence="20" id="KW-0046">Antibiotic resistance</keyword>
<evidence type="ECO:0000256" key="17">
    <source>
        <dbReference type="ARBA" id="ARBA00022984"/>
    </source>
</evidence>
<evidence type="ECO:0000256" key="10">
    <source>
        <dbReference type="ARBA" id="ARBA00022670"/>
    </source>
</evidence>
<accession>A0A9D2K823</accession>
<dbReference type="PANTHER" id="PTHR32282:SF11">
    <property type="entry name" value="PENICILLIN-BINDING PROTEIN 1B"/>
    <property type="match status" value="1"/>
</dbReference>
<keyword evidence="18 28" id="KW-1133">Transmembrane helix</keyword>
<name>A0A9D2K823_9FIRM</name>
<proteinExistence type="inferred from homology"/>
<dbReference type="GO" id="GO:0006508">
    <property type="term" value="P:proteolysis"/>
    <property type="evidence" value="ECO:0007669"/>
    <property type="project" value="UniProtKB-KW"/>
</dbReference>
<dbReference type="Pfam" id="PF00912">
    <property type="entry name" value="Transgly"/>
    <property type="match status" value="1"/>
</dbReference>
<evidence type="ECO:0000256" key="26">
    <source>
        <dbReference type="ARBA" id="ARBA00060592"/>
    </source>
</evidence>
<dbReference type="GO" id="GO:0008955">
    <property type="term" value="F:peptidoglycan glycosyltransferase activity"/>
    <property type="evidence" value="ECO:0007669"/>
    <property type="project" value="UniProtKB-EC"/>
</dbReference>
<dbReference type="InterPro" id="IPR001460">
    <property type="entry name" value="PCN-bd_Tpept"/>
</dbReference>
<keyword evidence="8" id="KW-1003">Cell membrane</keyword>
<dbReference type="AlphaFoldDB" id="A0A9D2K823"/>
<comment type="similarity">
    <text evidence="5">In the N-terminal section; belongs to the glycosyltransferase 51 family.</text>
</comment>
<dbReference type="SUPFAM" id="SSF53955">
    <property type="entry name" value="Lysozyme-like"/>
    <property type="match status" value="1"/>
</dbReference>
<dbReference type="Proteomes" id="UP000824101">
    <property type="component" value="Unassembled WGS sequence"/>
</dbReference>
<keyword evidence="9" id="KW-0121">Carboxypeptidase</keyword>
<evidence type="ECO:0000256" key="21">
    <source>
        <dbReference type="ARBA" id="ARBA00023268"/>
    </source>
</evidence>
<evidence type="ECO:0000313" key="32">
    <source>
        <dbReference type="Proteomes" id="UP000824101"/>
    </source>
</evidence>
<comment type="catalytic activity">
    <reaction evidence="25">
        <text>[GlcNAc-(1-&gt;4)-Mur2Ac(oyl-L-Ala-gamma-D-Glu-L-Lys-D-Ala-D-Ala)](n)-di-trans,octa-cis-undecaprenyl diphosphate + beta-D-GlcNAc-(1-&gt;4)-Mur2Ac(oyl-L-Ala-gamma-D-Glu-L-Lys-D-Ala-D-Ala)-di-trans,octa-cis-undecaprenyl diphosphate = [GlcNAc-(1-&gt;4)-Mur2Ac(oyl-L-Ala-gamma-D-Glu-L-Lys-D-Ala-D-Ala)](n+1)-di-trans,octa-cis-undecaprenyl diphosphate + di-trans,octa-cis-undecaprenyl diphosphate + H(+)</text>
        <dbReference type="Rhea" id="RHEA:23708"/>
        <dbReference type="Rhea" id="RHEA-COMP:9602"/>
        <dbReference type="Rhea" id="RHEA-COMP:9603"/>
        <dbReference type="ChEBI" id="CHEBI:15378"/>
        <dbReference type="ChEBI" id="CHEBI:58405"/>
        <dbReference type="ChEBI" id="CHEBI:60033"/>
        <dbReference type="ChEBI" id="CHEBI:78435"/>
        <dbReference type="EC" id="2.4.99.28"/>
    </reaction>
</comment>
<evidence type="ECO:0000256" key="22">
    <source>
        <dbReference type="ARBA" id="ARBA00023316"/>
    </source>
</evidence>
<gene>
    <name evidence="31" type="ORF">IAA17_11780</name>
</gene>
<feature type="domain" description="Penicillin-binding protein transpeptidase" evidence="29">
    <location>
        <begin position="394"/>
        <end position="667"/>
    </location>
</feature>
<feature type="transmembrane region" description="Helical" evidence="28">
    <location>
        <begin position="39"/>
        <end position="60"/>
    </location>
</feature>
<evidence type="ECO:0000313" key="31">
    <source>
        <dbReference type="EMBL" id="HIZ80454.1"/>
    </source>
</evidence>
<keyword evidence="13 28" id="KW-0812">Transmembrane</keyword>
<dbReference type="Gene3D" id="1.10.3810.10">
    <property type="entry name" value="Biosynthetic peptidoglycan transglycosylase-like"/>
    <property type="match status" value="1"/>
</dbReference>
<comment type="pathway">
    <text evidence="26">Glycan biosynthesis.</text>
</comment>
<evidence type="ECO:0000256" key="5">
    <source>
        <dbReference type="ARBA" id="ARBA00007739"/>
    </source>
</evidence>
<evidence type="ECO:0000256" key="13">
    <source>
        <dbReference type="ARBA" id="ARBA00022692"/>
    </source>
</evidence>
<evidence type="ECO:0000256" key="12">
    <source>
        <dbReference type="ARBA" id="ARBA00022679"/>
    </source>
</evidence>
<keyword evidence="21" id="KW-0511">Multifunctional enzyme</keyword>
<evidence type="ECO:0000256" key="27">
    <source>
        <dbReference type="SAM" id="MobiDB-lite"/>
    </source>
</evidence>
<dbReference type="EMBL" id="DXBC01000191">
    <property type="protein sequence ID" value="HIZ80454.1"/>
    <property type="molecule type" value="Genomic_DNA"/>
</dbReference>
<dbReference type="FunFam" id="1.10.3810.10:FF:000001">
    <property type="entry name" value="Penicillin-binding protein 1A"/>
    <property type="match status" value="1"/>
</dbReference>
<dbReference type="GO" id="GO:0005886">
    <property type="term" value="C:plasma membrane"/>
    <property type="evidence" value="ECO:0007669"/>
    <property type="project" value="UniProtKB-SubCell"/>
</dbReference>
<keyword evidence="22" id="KW-0961">Cell wall biogenesis/degradation</keyword>
<dbReference type="EC" id="2.4.99.28" evidence="24"/>
<dbReference type="GO" id="GO:0008658">
    <property type="term" value="F:penicillin binding"/>
    <property type="evidence" value="ECO:0007669"/>
    <property type="project" value="InterPro"/>
</dbReference>
<dbReference type="GO" id="GO:0071555">
    <property type="term" value="P:cell wall organization"/>
    <property type="evidence" value="ECO:0007669"/>
    <property type="project" value="UniProtKB-KW"/>
</dbReference>
<dbReference type="GO" id="GO:0046677">
    <property type="term" value="P:response to antibiotic"/>
    <property type="evidence" value="ECO:0007669"/>
    <property type="project" value="UniProtKB-KW"/>
</dbReference>
<evidence type="ECO:0000256" key="23">
    <source>
        <dbReference type="ARBA" id="ARBA00034000"/>
    </source>
</evidence>
<evidence type="ECO:0000256" key="4">
    <source>
        <dbReference type="ARBA" id="ARBA00007090"/>
    </source>
</evidence>
<evidence type="ECO:0000256" key="7">
    <source>
        <dbReference type="ARBA" id="ARBA00018638"/>
    </source>
</evidence>
<dbReference type="GO" id="GO:0009002">
    <property type="term" value="F:serine-type D-Ala-D-Ala carboxypeptidase activity"/>
    <property type="evidence" value="ECO:0007669"/>
    <property type="project" value="UniProtKB-EC"/>
</dbReference>
<sequence length="735" mass="81846">MAEKQQEKISFQRVLRMISSCLRILFAPLLKVLKILVRALAVVFVLALILSIIIGVTRIYPLYVEYKQMAEHVVGESTPDTFRLQESSYIYDVNGDVIAKLTMDEDSYYLPYDEIPEYAIQAFVAVEDRTFWENSGIDLRGILRVGLRFLYTEGEEVHGASTITQQLARNRFLTNEVSLERKAKEMLIAMELTKKYTKEQIMEFYVNDISFANTYYGLEAASIGYFGKSSKELSLSQIAYLCAIPNSPTYYNPYRHPENALERRDKILDDMLELGYITQSEHDAAVAEEIVIERPDYGFHNYETTYAVYCAVRYLMGQNGFQFEYGFSSNSDYEDYTERYDEAYSAAREQLYTGGYDVYTSLDPEKQQYLQDTVDQGLSFDSEMADNGVYSLQGAATLIDNSTGKVAAIVGGRSQETDVYGLNRAYQSFRQPGSAIKPLIVYTPALENGYNSYTIVKDVNVDAAKEADEGDDLTKLPGNTMPLRRGVELSRNGVAWSVYADITPEVGMSYLTSMRFDNIVPDDYYLAACLGGFTYGVTSEEMAGAYAALANQGVYRDPTCIVSMLDKNGVEIFEEPEEVQVYDRNAALVMVDILKGVITRGTASGMGWTGDIEAAGKTGTTNNSRDGWFCGITPYYTLTVWVGYDQPRTLSSLWGSTYPSQIWKNAMSHFVEGLPAASFEAPGPETGTKEDVIVYTPPETTAATEEVTEAPTVPATEAPTEPVTGIHGGPGIGLD</sequence>
<protein>
    <recommendedName>
        <fullName evidence="7">Penicillin-binding protein 1A</fullName>
        <ecNumber evidence="24">2.4.99.28</ecNumber>
        <ecNumber evidence="6">3.4.16.4</ecNumber>
    </recommendedName>
</protein>
<feature type="region of interest" description="Disordered" evidence="27">
    <location>
        <begin position="701"/>
        <end position="735"/>
    </location>
</feature>
<evidence type="ECO:0000256" key="19">
    <source>
        <dbReference type="ARBA" id="ARBA00023136"/>
    </source>
</evidence>
<evidence type="ECO:0000256" key="11">
    <source>
        <dbReference type="ARBA" id="ARBA00022676"/>
    </source>
</evidence>
<evidence type="ECO:0000256" key="16">
    <source>
        <dbReference type="ARBA" id="ARBA00022968"/>
    </source>
</evidence>
<evidence type="ECO:0000256" key="15">
    <source>
        <dbReference type="ARBA" id="ARBA00022960"/>
    </source>
</evidence>
<dbReference type="InterPro" id="IPR036950">
    <property type="entry name" value="PBP_transglycosylase"/>
</dbReference>
<evidence type="ECO:0000256" key="8">
    <source>
        <dbReference type="ARBA" id="ARBA00022475"/>
    </source>
</evidence>
<dbReference type="InterPro" id="IPR023346">
    <property type="entry name" value="Lysozyme-like_dom_sf"/>
</dbReference>
<dbReference type="InterPro" id="IPR001264">
    <property type="entry name" value="Glyco_trans_51"/>
</dbReference>
<evidence type="ECO:0000256" key="6">
    <source>
        <dbReference type="ARBA" id="ARBA00012448"/>
    </source>
</evidence>
<evidence type="ECO:0000256" key="18">
    <source>
        <dbReference type="ARBA" id="ARBA00022989"/>
    </source>
</evidence>
<keyword evidence="16" id="KW-0735">Signal-anchor</keyword>
<dbReference type="SUPFAM" id="SSF56601">
    <property type="entry name" value="beta-lactamase/transpeptidase-like"/>
    <property type="match status" value="1"/>
</dbReference>
<dbReference type="GO" id="GO:0008360">
    <property type="term" value="P:regulation of cell shape"/>
    <property type="evidence" value="ECO:0007669"/>
    <property type="project" value="UniProtKB-KW"/>
</dbReference>
<keyword evidence="10" id="KW-0645">Protease</keyword>
<comment type="pathway">
    <text evidence="3">Cell wall biogenesis; peptidoglycan biosynthesis.</text>
</comment>
<keyword evidence="17" id="KW-0573">Peptidoglycan synthesis</keyword>
<evidence type="ECO:0000256" key="25">
    <source>
        <dbReference type="ARBA" id="ARBA00049902"/>
    </source>
</evidence>
<keyword evidence="15" id="KW-0133">Cell shape</keyword>